<accession>A0A6A5K7I0</accession>
<evidence type="ECO:0000313" key="2">
    <source>
        <dbReference type="Proteomes" id="UP000800040"/>
    </source>
</evidence>
<organism evidence="1 2">
    <name type="scientific">Decorospora gaudefroyi</name>
    <dbReference type="NCBI Taxonomy" id="184978"/>
    <lineage>
        <taxon>Eukaryota</taxon>
        <taxon>Fungi</taxon>
        <taxon>Dikarya</taxon>
        <taxon>Ascomycota</taxon>
        <taxon>Pezizomycotina</taxon>
        <taxon>Dothideomycetes</taxon>
        <taxon>Pleosporomycetidae</taxon>
        <taxon>Pleosporales</taxon>
        <taxon>Pleosporineae</taxon>
        <taxon>Pleosporaceae</taxon>
        <taxon>Decorospora</taxon>
    </lineage>
</organism>
<proteinExistence type="predicted"/>
<dbReference type="EMBL" id="ML975334">
    <property type="protein sequence ID" value="KAF1832639.1"/>
    <property type="molecule type" value="Genomic_DNA"/>
</dbReference>
<keyword evidence="2" id="KW-1185">Reference proteome</keyword>
<evidence type="ECO:0000313" key="1">
    <source>
        <dbReference type="EMBL" id="KAF1832639.1"/>
    </source>
</evidence>
<gene>
    <name evidence="1" type="ORF">BDW02DRAFT_418891</name>
</gene>
<dbReference type="Proteomes" id="UP000800040">
    <property type="component" value="Unassembled WGS sequence"/>
</dbReference>
<dbReference type="AlphaFoldDB" id="A0A6A5K7I0"/>
<sequence>MRFQRLRACMRTSYRSDYTVHPAPRRLEPCPIVPCTSRIPILQLQRVWLEESKMLCFGSKASGHAPSSFSAAIPQVLRHEVVSALRAHRFTVPASRSNKYVVRSGVVSQSQCTCGCVETAPELRIHVHNMMRHAVRWSVRQIVPNTMFVVCWVGAYPAWPVGGSARSVPDLSVKRSMNRTKEQLVRTSQTHADSPTLKIRDSAPFAYTAS</sequence>
<protein>
    <submittedName>
        <fullName evidence="1">Uncharacterized protein</fullName>
    </submittedName>
</protein>
<reference evidence="1" key="1">
    <citation type="submission" date="2020-01" db="EMBL/GenBank/DDBJ databases">
        <authorList>
            <consortium name="DOE Joint Genome Institute"/>
            <person name="Haridas S."/>
            <person name="Albert R."/>
            <person name="Binder M."/>
            <person name="Bloem J."/>
            <person name="Labutti K."/>
            <person name="Salamov A."/>
            <person name="Andreopoulos B."/>
            <person name="Baker S.E."/>
            <person name="Barry K."/>
            <person name="Bills G."/>
            <person name="Bluhm B.H."/>
            <person name="Cannon C."/>
            <person name="Castanera R."/>
            <person name="Culley D.E."/>
            <person name="Daum C."/>
            <person name="Ezra D."/>
            <person name="Gonzalez J.B."/>
            <person name="Henrissat B."/>
            <person name="Kuo A."/>
            <person name="Liang C."/>
            <person name="Lipzen A."/>
            <person name="Lutzoni F."/>
            <person name="Magnuson J."/>
            <person name="Mondo S."/>
            <person name="Nolan M."/>
            <person name="Ohm R."/>
            <person name="Pangilinan J."/>
            <person name="Park H.-J."/>
            <person name="Ramirez L."/>
            <person name="Alfaro M."/>
            <person name="Sun H."/>
            <person name="Tritt A."/>
            <person name="Yoshinaga Y."/>
            <person name="Zwiers L.-H."/>
            <person name="Turgeon B.G."/>
            <person name="Goodwin S.B."/>
            <person name="Spatafora J.W."/>
            <person name="Crous P.W."/>
            <person name="Grigoriev I.V."/>
        </authorList>
    </citation>
    <scope>NUCLEOTIDE SEQUENCE</scope>
    <source>
        <strain evidence="1">P77</strain>
    </source>
</reference>
<name>A0A6A5K7I0_9PLEO</name>